<sequence length="174" mass="20464">MSSYSIQIGQVKGLYDVFLETCVPKNSPQYPELQKIGDDFLNKVVMEDPDYHNSQVFTILSQVAVPEIQNRLKRLESKAKNKDFEKNYFDWNYIERGVVQERKDFINAIHLKQIYEKTKKLYEAQNGEELTSSIYADLLNANPQNLRRMLTHKREIDTRLLEEAKKCLEKLSTK</sequence>
<reference evidence="1" key="1">
    <citation type="submission" date="2013-11" db="EMBL/GenBank/DDBJ databases">
        <authorList>
            <person name="Liu C.-C."/>
            <person name="Tang C.Y."/>
            <person name="Kuo H.-Y."/>
            <person name="Chang K.-C."/>
            <person name="Liou M.-L."/>
        </authorList>
    </citation>
    <scope>NUCLEOTIDE SEQUENCE</scope>
    <source>
        <strain evidence="1">TYTH-1</strain>
        <plasmid evidence="1">pAB_CC</plasmid>
    </source>
</reference>
<keyword evidence="1" id="KW-0614">Plasmid</keyword>
<proteinExistence type="predicted"/>
<accession>A0A076G2Y6</accession>
<protein>
    <submittedName>
        <fullName evidence="1">Uncharacterized protein</fullName>
    </submittedName>
</protein>
<reference evidence="1" key="2">
    <citation type="journal article" date="2014" name="Genomics">
        <title>Prevalence and mapping of a plasmid encoding a type IV secretion system in Acinetobacter baumannii.</title>
        <authorList>
            <person name="Liu C.C."/>
            <person name="Kuo H.Y."/>
            <person name="Tang C.Y."/>
            <person name="Chang K.C."/>
            <person name="Liou M.L."/>
        </authorList>
    </citation>
    <scope>NUCLEOTIDE SEQUENCE</scope>
    <source>
        <strain evidence="1">TYTH-1</strain>
        <plasmid evidence="1">pAB_CC</plasmid>
    </source>
</reference>
<dbReference type="EMBL" id="KF889012">
    <property type="protein sequence ID" value="AII26485.1"/>
    <property type="molecule type" value="Genomic_DNA"/>
</dbReference>
<gene>
    <name evidence="1" type="ORF">M3Q_pABCC82</name>
</gene>
<dbReference type="AlphaFoldDB" id="A0A076G2Y6"/>
<name>A0A076G2Y6_ACIBA</name>
<organism evidence="1">
    <name type="scientific">Acinetobacter baumannii TYTH-1</name>
    <dbReference type="NCBI Taxonomy" id="1100841"/>
    <lineage>
        <taxon>Bacteria</taxon>
        <taxon>Pseudomonadati</taxon>
        <taxon>Pseudomonadota</taxon>
        <taxon>Gammaproteobacteria</taxon>
        <taxon>Moraxellales</taxon>
        <taxon>Moraxellaceae</taxon>
        <taxon>Acinetobacter</taxon>
        <taxon>Acinetobacter calcoaceticus/baumannii complex</taxon>
    </lineage>
</organism>
<geneLocation type="plasmid" evidence="1">
    <name>pAB_CC</name>
</geneLocation>
<evidence type="ECO:0000313" key="1">
    <source>
        <dbReference type="EMBL" id="AII26485.1"/>
    </source>
</evidence>
<dbReference type="RefSeq" id="WP_000100569.1">
    <property type="nucleotide sequence ID" value="NZ_KF889012.1"/>
</dbReference>